<keyword evidence="2" id="KW-0812">Transmembrane</keyword>
<dbReference type="AlphaFoldDB" id="A2FIC9"/>
<evidence type="ECO:0000313" key="4">
    <source>
        <dbReference type="Proteomes" id="UP000001542"/>
    </source>
</evidence>
<feature type="transmembrane region" description="Helical" evidence="2">
    <location>
        <begin position="178"/>
        <end position="202"/>
    </location>
</feature>
<keyword evidence="4" id="KW-1185">Reference proteome</keyword>
<accession>A2FIC9</accession>
<dbReference type="KEGG" id="tva:4753080"/>
<evidence type="ECO:0000256" key="2">
    <source>
        <dbReference type="SAM" id="Phobius"/>
    </source>
</evidence>
<reference evidence="3" key="2">
    <citation type="journal article" date="2007" name="Science">
        <title>Draft genome sequence of the sexually transmitted pathogen Trichomonas vaginalis.</title>
        <authorList>
            <person name="Carlton J.M."/>
            <person name="Hirt R.P."/>
            <person name="Silva J.C."/>
            <person name="Delcher A.L."/>
            <person name="Schatz M."/>
            <person name="Zhao Q."/>
            <person name="Wortman J.R."/>
            <person name="Bidwell S.L."/>
            <person name="Alsmark U.C.M."/>
            <person name="Besteiro S."/>
            <person name="Sicheritz-Ponten T."/>
            <person name="Noel C.J."/>
            <person name="Dacks J.B."/>
            <person name="Foster P.G."/>
            <person name="Simillion C."/>
            <person name="Van de Peer Y."/>
            <person name="Miranda-Saavedra D."/>
            <person name="Barton G.J."/>
            <person name="Westrop G.D."/>
            <person name="Mueller S."/>
            <person name="Dessi D."/>
            <person name="Fiori P.L."/>
            <person name="Ren Q."/>
            <person name="Paulsen I."/>
            <person name="Zhang H."/>
            <person name="Bastida-Corcuera F.D."/>
            <person name="Simoes-Barbosa A."/>
            <person name="Brown M.T."/>
            <person name="Hayes R.D."/>
            <person name="Mukherjee M."/>
            <person name="Okumura C.Y."/>
            <person name="Schneider R."/>
            <person name="Smith A.J."/>
            <person name="Vanacova S."/>
            <person name="Villalvazo M."/>
            <person name="Haas B.J."/>
            <person name="Pertea M."/>
            <person name="Feldblyum T.V."/>
            <person name="Utterback T.R."/>
            <person name="Shu C.L."/>
            <person name="Osoegawa K."/>
            <person name="de Jong P.J."/>
            <person name="Hrdy I."/>
            <person name="Horvathova L."/>
            <person name="Zubacova Z."/>
            <person name="Dolezal P."/>
            <person name="Malik S.B."/>
            <person name="Logsdon J.M. Jr."/>
            <person name="Henze K."/>
            <person name="Gupta A."/>
            <person name="Wang C.C."/>
            <person name="Dunne R.L."/>
            <person name="Upcroft J.A."/>
            <person name="Upcroft P."/>
            <person name="White O."/>
            <person name="Salzberg S.L."/>
            <person name="Tang P."/>
            <person name="Chiu C.-H."/>
            <person name="Lee Y.-S."/>
            <person name="Embley T.M."/>
            <person name="Coombs G.H."/>
            <person name="Mottram J.C."/>
            <person name="Tachezy J."/>
            <person name="Fraser-Liggett C.M."/>
            <person name="Johnson P.J."/>
        </authorList>
    </citation>
    <scope>NUCLEOTIDE SEQUENCE [LARGE SCALE GENOMIC DNA]</scope>
    <source>
        <strain evidence="3">G3</strain>
    </source>
</reference>
<feature type="transmembrane region" description="Helical" evidence="2">
    <location>
        <begin position="223"/>
        <end position="245"/>
    </location>
</feature>
<feature type="transmembrane region" description="Helical" evidence="2">
    <location>
        <begin position="309"/>
        <end position="332"/>
    </location>
</feature>
<feature type="region of interest" description="Disordered" evidence="1">
    <location>
        <begin position="1"/>
        <end position="24"/>
    </location>
</feature>
<feature type="transmembrane region" description="Helical" evidence="2">
    <location>
        <begin position="55"/>
        <end position="75"/>
    </location>
</feature>
<dbReference type="VEuPathDB" id="TrichDB:TVAGG3_0200260"/>
<name>A2FIC9_TRIV3</name>
<evidence type="ECO:0000256" key="1">
    <source>
        <dbReference type="SAM" id="MobiDB-lite"/>
    </source>
</evidence>
<feature type="transmembrane region" description="Helical" evidence="2">
    <location>
        <begin position="107"/>
        <end position="127"/>
    </location>
</feature>
<keyword evidence="2" id="KW-1133">Transmembrane helix</keyword>
<dbReference type="InParanoid" id="A2FIC9"/>
<feature type="compositionally biased region" description="Low complexity" evidence="1">
    <location>
        <begin position="590"/>
        <end position="604"/>
    </location>
</feature>
<feature type="region of interest" description="Disordered" evidence="1">
    <location>
        <begin position="590"/>
        <end position="614"/>
    </location>
</feature>
<feature type="transmembrane region" description="Helical" evidence="2">
    <location>
        <begin position="251"/>
        <end position="272"/>
    </location>
</feature>
<gene>
    <name evidence="3" type="ORF">TVAG_406790</name>
</gene>
<sequence>MTNNNNNAPPTQLSASMSTDSTQQNTDVLKGSSIIDDMFPLFTHVFQQVDIPLPLVFPFLLYFFSQVIAVSLWPWNSYWKDHDENHIVEEVRLVFFWIPKDANSTHFVIVSTVLFALNLISLILIIFQIEYFKIQRSFINFINIPIRFYFDTILLVSLTPTTITIGESFLLMCTNEFHVQYVISIILSAFSLGYELFSFTIVQSFASKSIAISNSLLLNFDPSLMIECIGGMIASTLLYFILALFEPWARLIAIAMHAAWFAYMCQYITARLPFVAQLSSGLSLSWYLDNIFGDTLMIITHFYRNVNQWFLFGFVYLTFLVGAPPFLIYLNYKQKKIVKLMNEDLKNQDDANEYFISLGLSNNKVKVLLYLRTAFQFNCTCFYNWTLVKFIIEKYTDEAVLSTCLHFVNFFPKETHLLNRIRHIILQTRKIHFATRFLLYQVENIKTLRNYSVSSASKLKIIELKTMSKQCEMMTRAAVDSTKLTPTYFENLSYKARMTRAVWMEALQNAPNNPKFCEEFTRYLVECEADFDTAIRMKHRGQIIEMGRSFSVDYCFRSMIRVFPNYLKKEIVDFNGAIIDQNKRVANKASNSVSANGSNGGNSNDQSFGKSDDDFDNEVEEFVAKQLQIQESELLYTEH</sequence>
<dbReference type="SMR" id="A2FIC9"/>
<organism evidence="3 4">
    <name type="scientific">Trichomonas vaginalis (strain ATCC PRA-98 / G3)</name>
    <dbReference type="NCBI Taxonomy" id="412133"/>
    <lineage>
        <taxon>Eukaryota</taxon>
        <taxon>Metamonada</taxon>
        <taxon>Parabasalia</taxon>
        <taxon>Trichomonadida</taxon>
        <taxon>Trichomonadidae</taxon>
        <taxon>Trichomonas</taxon>
    </lineage>
</organism>
<dbReference type="VEuPathDB" id="TrichDB:TVAG_406790"/>
<reference evidence="3" key="1">
    <citation type="submission" date="2006-10" db="EMBL/GenBank/DDBJ databases">
        <authorList>
            <person name="Amadeo P."/>
            <person name="Zhao Q."/>
            <person name="Wortman J."/>
            <person name="Fraser-Liggett C."/>
            <person name="Carlton J."/>
        </authorList>
    </citation>
    <scope>NUCLEOTIDE SEQUENCE</scope>
    <source>
        <strain evidence="3">G3</strain>
    </source>
</reference>
<proteinExistence type="predicted"/>
<keyword evidence="2" id="KW-0472">Membrane</keyword>
<dbReference type="RefSeq" id="XP_001308261.1">
    <property type="nucleotide sequence ID" value="XM_001308260.1"/>
</dbReference>
<dbReference type="Proteomes" id="UP000001542">
    <property type="component" value="Unassembled WGS sequence"/>
</dbReference>
<protein>
    <submittedName>
        <fullName evidence="3">Uncharacterized protein</fullName>
    </submittedName>
</protein>
<dbReference type="EMBL" id="DS113811">
    <property type="protein sequence ID" value="EAX95331.1"/>
    <property type="molecule type" value="Genomic_DNA"/>
</dbReference>
<evidence type="ECO:0000313" key="3">
    <source>
        <dbReference type="EMBL" id="EAX95331.1"/>
    </source>
</evidence>